<accession>A0A8J5IA59</accession>
<evidence type="ECO:0000313" key="1">
    <source>
        <dbReference type="EMBL" id="KAG6943374.1"/>
    </source>
</evidence>
<proteinExistence type="predicted"/>
<organism evidence="1 2">
    <name type="scientific">Phytophthora aleatoria</name>
    <dbReference type="NCBI Taxonomy" id="2496075"/>
    <lineage>
        <taxon>Eukaryota</taxon>
        <taxon>Sar</taxon>
        <taxon>Stramenopiles</taxon>
        <taxon>Oomycota</taxon>
        <taxon>Peronosporomycetes</taxon>
        <taxon>Peronosporales</taxon>
        <taxon>Peronosporaceae</taxon>
        <taxon>Phytophthora</taxon>
    </lineage>
</organism>
<reference evidence="1" key="1">
    <citation type="submission" date="2021-01" db="EMBL/GenBank/DDBJ databases">
        <title>Phytophthora aleatoria, a newly-described species from Pinus radiata is distinct from Phytophthora cactorum isolates based on comparative genomics.</title>
        <authorList>
            <person name="Mcdougal R."/>
            <person name="Panda P."/>
            <person name="Williams N."/>
            <person name="Studholme D.J."/>
        </authorList>
    </citation>
    <scope>NUCLEOTIDE SEQUENCE</scope>
    <source>
        <strain evidence="1">NZFS 4037</strain>
    </source>
</reference>
<name>A0A8J5IA59_9STRA</name>
<dbReference type="Proteomes" id="UP000709295">
    <property type="component" value="Unassembled WGS sequence"/>
</dbReference>
<gene>
    <name evidence="1" type="ORF">JG688_00017634</name>
</gene>
<comment type="caution">
    <text evidence="1">The sequence shown here is derived from an EMBL/GenBank/DDBJ whole genome shotgun (WGS) entry which is preliminary data.</text>
</comment>
<sequence length="132" mass="15229">TCFEHQRPGLADSFDVITFLSVAGQGKVRRPQNMLLELLLNSPPVFDRLWRSKAFRKCTTQVKRMCTLSTYLERQYIIAMRGRFWIRCAGKDKERATAMLRQMLMGATSAVLGVQDTSVFKTRRACREHKTP</sequence>
<keyword evidence="2" id="KW-1185">Reference proteome</keyword>
<feature type="non-terminal residue" evidence="1">
    <location>
        <position position="1"/>
    </location>
</feature>
<dbReference type="EMBL" id="JAENGY010002734">
    <property type="protein sequence ID" value="KAG6943374.1"/>
    <property type="molecule type" value="Genomic_DNA"/>
</dbReference>
<protein>
    <submittedName>
        <fullName evidence="1">Uncharacterized protein</fullName>
    </submittedName>
</protein>
<dbReference type="AlphaFoldDB" id="A0A8J5IA59"/>
<evidence type="ECO:0000313" key="2">
    <source>
        <dbReference type="Proteomes" id="UP000709295"/>
    </source>
</evidence>